<feature type="compositionally biased region" description="Polar residues" evidence="5">
    <location>
        <begin position="750"/>
        <end position="767"/>
    </location>
</feature>
<keyword evidence="3" id="KW-0472">Membrane</keyword>
<gene>
    <name evidence="7" type="ORF">RDB_LOCUS85481</name>
</gene>
<dbReference type="PANTHER" id="PTHR45644">
    <property type="entry name" value="AAA ATPASE, PUTATIVE (AFU_ORTHOLOGUE AFUA_2G12920)-RELATED-RELATED"/>
    <property type="match status" value="1"/>
</dbReference>
<feature type="compositionally biased region" description="Acidic residues" evidence="5">
    <location>
        <begin position="9"/>
        <end position="19"/>
    </location>
</feature>
<dbReference type="Pfam" id="PF17862">
    <property type="entry name" value="AAA_lid_3"/>
    <property type="match status" value="1"/>
</dbReference>
<feature type="region of interest" description="Disordered" evidence="5">
    <location>
        <begin position="1"/>
        <end position="21"/>
    </location>
</feature>
<dbReference type="GO" id="GO:0016887">
    <property type="term" value="F:ATP hydrolysis activity"/>
    <property type="evidence" value="ECO:0007669"/>
    <property type="project" value="InterPro"/>
</dbReference>
<evidence type="ECO:0000256" key="1">
    <source>
        <dbReference type="ARBA" id="ARBA00004572"/>
    </source>
</evidence>
<evidence type="ECO:0000256" key="2">
    <source>
        <dbReference type="ARBA" id="ARBA00022741"/>
    </source>
</evidence>
<dbReference type="SMART" id="SM00382">
    <property type="entry name" value="AAA"/>
    <property type="match status" value="1"/>
</dbReference>
<reference evidence="7" key="1">
    <citation type="submission" date="2021-01" db="EMBL/GenBank/DDBJ databases">
        <authorList>
            <person name="Kaushik A."/>
        </authorList>
    </citation>
    <scope>NUCLEOTIDE SEQUENCE</scope>
    <source>
        <strain evidence="7">AG3-1AP</strain>
    </source>
</reference>
<comment type="caution">
    <text evidence="7">The sequence shown here is derived from an EMBL/GenBank/DDBJ whole genome shotgun (WGS) entry which is preliminary data.</text>
</comment>
<comment type="subcellular location">
    <subcellularLocation>
        <location evidence="1">Mitochondrion outer membrane</location>
        <topology evidence="1">Single-pass membrane protein</topology>
    </subcellularLocation>
</comment>
<dbReference type="InterPro" id="IPR051701">
    <property type="entry name" value="Mito_OM_Translocase_MSP1"/>
</dbReference>
<keyword evidence="3" id="KW-0496">Mitochondrion</keyword>
<dbReference type="AlphaFoldDB" id="A0A8H3C2F8"/>
<keyword evidence="4" id="KW-0067">ATP-binding</keyword>
<dbReference type="EMBL" id="CAJMWV010002789">
    <property type="protein sequence ID" value="CAE6470073.1"/>
    <property type="molecule type" value="Genomic_DNA"/>
</dbReference>
<dbReference type="Gene3D" id="3.40.50.300">
    <property type="entry name" value="P-loop containing nucleotide triphosphate hydrolases"/>
    <property type="match status" value="1"/>
</dbReference>
<dbReference type="Pfam" id="PF00004">
    <property type="entry name" value="AAA"/>
    <property type="match status" value="1"/>
</dbReference>
<feature type="compositionally biased region" description="Polar residues" evidence="5">
    <location>
        <begin position="709"/>
        <end position="726"/>
    </location>
</feature>
<dbReference type="GO" id="GO:0005741">
    <property type="term" value="C:mitochondrial outer membrane"/>
    <property type="evidence" value="ECO:0007669"/>
    <property type="project" value="UniProtKB-SubCell"/>
</dbReference>
<evidence type="ECO:0000256" key="5">
    <source>
        <dbReference type="SAM" id="MobiDB-lite"/>
    </source>
</evidence>
<organism evidence="7 8">
    <name type="scientific">Rhizoctonia solani</name>
    <dbReference type="NCBI Taxonomy" id="456999"/>
    <lineage>
        <taxon>Eukaryota</taxon>
        <taxon>Fungi</taxon>
        <taxon>Dikarya</taxon>
        <taxon>Basidiomycota</taxon>
        <taxon>Agaricomycotina</taxon>
        <taxon>Agaricomycetes</taxon>
        <taxon>Cantharellales</taxon>
        <taxon>Ceratobasidiaceae</taxon>
        <taxon>Rhizoctonia</taxon>
    </lineage>
</organism>
<feature type="region of interest" description="Disordered" evidence="5">
    <location>
        <begin position="807"/>
        <end position="837"/>
    </location>
</feature>
<name>A0A8H3C2F8_9AGAM</name>
<sequence>MLKKHTAEDAEEADSDVDAGETLQDPYEFSEEYLEGLWNPQVLKEHDSSCLPPKLMLEDIYLQLSVLFSPEMQKNAARCDKGERISEPSLILYCPLEGGEYVVDATVQAMAERFNAEIQMLDLIQLALDEWSEVWTDVTDSEQEWTFFAGQGYFSRYPTPDTKNLQRLANQLFSRISSNSNESKDRRRIIYIRDTGVVATLTPALYAAILGAVQPTLLGSDDDTDNSIPTAIILGASPLLIQSGLFQQYNYVSSTDKGLDSWDESDHAQAAREKRNQHQYKSLKNGTLSNHVENALSSTSLFSGIKETNNTRYRYSRIRITVPTARDQTKERMVREKIRFNANLLQLRMALLFKEVGHSVGPADAEEMVRLFKERSRSHILTIVDMRPIYERAIEVATGEATTQDSKIFVTWDALVKAQEDLNALDQERSDWVDNSMPKDENDESAVDPVVEKVKAMCLDTHESELLQRVVKPGQLKTTFDSVHLPTETIDVVRSLVSLPLICPEAFQTGLLKEHNMTGALFFGPPGTGKTNLVRAIAKESGSRMISVKPSDILNKWVGESEKIVDGLFSLARRLKPCIIFIDEIDSLFGTRSSNDHSPWRNDLLTQFAQEMDGMYSSDVVVIGTTNRPFGLDDAMLRRLPCRILIDLPDEAAREAILKILLKNEQLESNVDLKDLARQTARYSGSDLKNVCVMAAYESAKELAKVPWKNSQPEADMSTSDHSSATGAPPTPPDSDKESATDATEHGTADATTENDVQAAEPNTTTPKPRIVQKRHFTYALMQVQASTSESQTSFAQLRKWNDQFGSASQRKQVATETPRNLSPIAERLKNLRKGNS</sequence>
<accession>A0A8H3C2F8</accession>
<evidence type="ECO:0000256" key="4">
    <source>
        <dbReference type="ARBA" id="ARBA00022840"/>
    </source>
</evidence>
<evidence type="ECO:0000259" key="6">
    <source>
        <dbReference type="SMART" id="SM00382"/>
    </source>
</evidence>
<dbReference type="Gene3D" id="1.10.8.60">
    <property type="match status" value="1"/>
</dbReference>
<dbReference type="Proteomes" id="UP000663831">
    <property type="component" value="Unassembled WGS sequence"/>
</dbReference>
<feature type="region of interest" description="Disordered" evidence="5">
    <location>
        <begin position="707"/>
        <end position="772"/>
    </location>
</feature>
<evidence type="ECO:0000256" key="3">
    <source>
        <dbReference type="ARBA" id="ARBA00022787"/>
    </source>
</evidence>
<feature type="domain" description="AAA+ ATPase" evidence="6">
    <location>
        <begin position="516"/>
        <end position="650"/>
    </location>
</feature>
<proteinExistence type="predicted"/>
<dbReference type="InterPro" id="IPR041569">
    <property type="entry name" value="AAA_lid_3"/>
</dbReference>
<evidence type="ECO:0000313" key="7">
    <source>
        <dbReference type="EMBL" id="CAE6470073.1"/>
    </source>
</evidence>
<dbReference type="SUPFAM" id="SSF52540">
    <property type="entry name" value="P-loop containing nucleoside triphosphate hydrolases"/>
    <property type="match status" value="1"/>
</dbReference>
<dbReference type="InterPro" id="IPR003593">
    <property type="entry name" value="AAA+_ATPase"/>
</dbReference>
<feature type="compositionally biased region" description="Polar residues" evidence="5">
    <location>
        <begin position="807"/>
        <end position="821"/>
    </location>
</feature>
<protein>
    <recommendedName>
        <fullName evidence="6">AAA+ ATPase domain-containing protein</fullName>
    </recommendedName>
</protein>
<dbReference type="GO" id="GO:0005524">
    <property type="term" value="F:ATP binding"/>
    <property type="evidence" value="ECO:0007669"/>
    <property type="project" value="UniProtKB-KW"/>
</dbReference>
<feature type="compositionally biased region" description="Basic and acidic residues" evidence="5">
    <location>
        <begin position="734"/>
        <end position="748"/>
    </location>
</feature>
<dbReference type="InterPro" id="IPR003959">
    <property type="entry name" value="ATPase_AAA_core"/>
</dbReference>
<dbReference type="InterPro" id="IPR027417">
    <property type="entry name" value="P-loop_NTPase"/>
</dbReference>
<dbReference type="PANTHER" id="PTHR45644:SF56">
    <property type="entry name" value="AAA ATPASE, PUTATIVE (AFU_ORTHOLOGUE AFUA_2G12920)-RELATED"/>
    <property type="match status" value="1"/>
</dbReference>
<evidence type="ECO:0000313" key="8">
    <source>
        <dbReference type="Proteomes" id="UP000663831"/>
    </source>
</evidence>
<keyword evidence="3" id="KW-1000">Mitochondrion outer membrane</keyword>
<keyword evidence="2" id="KW-0547">Nucleotide-binding</keyword>